<dbReference type="SUPFAM" id="SSF56300">
    <property type="entry name" value="Metallo-dependent phosphatases"/>
    <property type="match status" value="1"/>
</dbReference>
<dbReference type="GO" id="GO:0016787">
    <property type="term" value="F:hydrolase activity"/>
    <property type="evidence" value="ECO:0007669"/>
    <property type="project" value="InterPro"/>
</dbReference>
<organism evidence="2 3">
    <name type="scientific">Dinghuibacter silviterrae</name>
    <dbReference type="NCBI Taxonomy" id="1539049"/>
    <lineage>
        <taxon>Bacteria</taxon>
        <taxon>Pseudomonadati</taxon>
        <taxon>Bacteroidota</taxon>
        <taxon>Chitinophagia</taxon>
        <taxon>Chitinophagales</taxon>
        <taxon>Chitinophagaceae</taxon>
        <taxon>Dinghuibacter</taxon>
    </lineage>
</organism>
<evidence type="ECO:0000313" key="2">
    <source>
        <dbReference type="EMBL" id="TDX00570.1"/>
    </source>
</evidence>
<dbReference type="Gene3D" id="3.60.21.10">
    <property type="match status" value="1"/>
</dbReference>
<dbReference type="NCBIfam" id="TIGR04123">
    <property type="entry name" value="P_estr_lig_assc"/>
    <property type="match status" value="1"/>
</dbReference>
<dbReference type="AlphaFoldDB" id="A0A4R8DQY3"/>
<dbReference type="Pfam" id="PF00149">
    <property type="entry name" value="Metallophos"/>
    <property type="match status" value="1"/>
</dbReference>
<dbReference type="InterPro" id="IPR026336">
    <property type="entry name" value="PdeM-like"/>
</dbReference>
<name>A0A4R8DQY3_9BACT</name>
<gene>
    <name evidence="2" type="ORF">EDB95_1595</name>
</gene>
<dbReference type="PANTHER" id="PTHR39323:SF1">
    <property type="entry name" value="BLR1149 PROTEIN"/>
    <property type="match status" value="1"/>
</dbReference>
<protein>
    <submittedName>
        <fullName evidence="2">Putative phosphoesterase</fullName>
    </submittedName>
</protein>
<dbReference type="OrthoDB" id="9795838at2"/>
<dbReference type="InterPro" id="IPR029052">
    <property type="entry name" value="Metallo-depent_PP-like"/>
</dbReference>
<dbReference type="Proteomes" id="UP000294498">
    <property type="component" value="Unassembled WGS sequence"/>
</dbReference>
<dbReference type="RefSeq" id="WP_133992353.1">
    <property type="nucleotide sequence ID" value="NZ_SODV01000001.1"/>
</dbReference>
<sequence>MKGLTHYQIAGQTLWLTPQRAIFWESEKAILVSDCHLGKTGHFRKEGIAVPQAVYREDLARLVHLVQFFRAEQLIVVGDLFHSRDNKELELFRKWRGDLSALEIHLVRGNHDILEDTWYTDANIEVHEGTWERGGLSFNHHPPEEQPKSGYLFTGHLHPAVTLVGAGKQALRFPCYYFGRNYAILPAFGRFTGTARVAAKKGDQLFAIVNQDIIHLS</sequence>
<comment type="caution">
    <text evidence="2">The sequence shown here is derived from an EMBL/GenBank/DDBJ whole genome shotgun (WGS) entry which is preliminary data.</text>
</comment>
<evidence type="ECO:0000313" key="3">
    <source>
        <dbReference type="Proteomes" id="UP000294498"/>
    </source>
</evidence>
<reference evidence="2 3" key="1">
    <citation type="submission" date="2019-03" db="EMBL/GenBank/DDBJ databases">
        <title>Genomic Encyclopedia of Type Strains, Phase IV (KMG-IV): sequencing the most valuable type-strain genomes for metagenomic binning, comparative biology and taxonomic classification.</title>
        <authorList>
            <person name="Goeker M."/>
        </authorList>
    </citation>
    <scope>NUCLEOTIDE SEQUENCE [LARGE SCALE GENOMIC DNA]</scope>
    <source>
        <strain evidence="2 3">DSM 100059</strain>
    </source>
</reference>
<accession>A0A4R8DQY3</accession>
<keyword evidence="3" id="KW-1185">Reference proteome</keyword>
<dbReference type="PIRSF" id="PIRSF000887">
    <property type="entry name" value="Pesterase_MJ0037"/>
    <property type="match status" value="1"/>
</dbReference>
<dbReference type="InterPro" id="IPR024173">
    <property type="entry name" value="Pesterase_MJ0037-like"/>
</dbReference>
<dbReference type="InterPro" id="IPR004843">
    <property type="entry name" value="Calcineurin-like_PHP"/>
</dbReference>
<proteinExistence type="predicted"/>
<dbReference type="EMBL" id="SODV01000001">
    <property type="protein sequence ID" value="TDX00570.1"/>
    <property type="molecule type" value="Genomic_DNA"/>
</dbReference>
<evidence type="ECO:0000259" key="1">
    <source>
        <dbReference type="Pfam" id="PF00149"/>
    </source>
</evidence>
<dbReference type="PANTHER" id="PTHR39323">
    <property type="entry name" value="BLR1149 PROTEIN"/>
    <property type="match status" value="1"/>
</dbReference>
<feature type="domain" description="Calcineurin-like phosphoesterase" evidence="1">
    <location>
        <begin position="30"/>
        <end position="156"/>
    </location>
</feature>